<evidence type="ECO:0000313" key="3">
    <source>
        <dbReference type="Proteomes" id="UP000530660"/>
    </source>
</evidence>
<dbReference type="OrthoDB" id="10533076at2759"/>
<dbReference type="EMBL" id="VWRR01000004">
    <property type="protein sequence ID" value="KAF6004096.1"/>
    <property type="molecule type" value="Genomic_DNA"/>
</dbReference>
<keyword evidence="3" id="KW-1185">Reference proteome</keyword>
<feature type="compositionally biased region" description="Polar residues" evidence="1">
    <location>
        <begin position="79"/>
        <end position="88"/>
    </location>
</feature>
<gene>
    <name evidence="2" type="ORF">F1559_001541</name>
</gene>
<feature type="region of interest" description="Disordered" evidence="1">
    <location>
        <begin position="71"/>
        <end position="95"/>
    </location>
</feature>
<comment type="caution">
    <text evidence="2">The sequence shown here is derived from an EMBL/GenBank/DDBJ whole genome shotgun (WGS) entry which is preliminary data.</text>
</comment>
<reference evidence="2 3" key="1">
    <citation type="journal article" date="2020" name="J. Phycol.">
        <title>Comparative genome analysis reveals Cyanidiococcus gen. nov., a new extremophilic red algal genus sister to Cyanidioschyzon (Cyanidioschyzonaceae, Rhodophyta).</title>
        <authorList>
            <person name="Liu S.-L."/>
            <person name="Chiang Y.-R."/>
            <person name="Yoon H.S."/>
            <person name="Fu H.-Y."/>
        </authorList>
    </citation>
    <scope>NUCLEOTIDE SEQUENCE [LARGE SCALE GENOMIC DNA]</scope>
    <source>
        <strain evidence="2 3">THAL066</strain>
    </source>
</reference>
<organism evidence="2 3">
    <name type="scientific">Cyanidiococcus yangmingshanensis</name>
    <dbReference type="NCBI Taxonomy" id="2690220"/>
    <lineage>
        <taxon>Eukaryota</taxon>
        <taxon>Rhodophyta</taxon>
        <taxon>Bangiophyceae</taxon>
        <taxon>Cyanidiales</taxon>
        <taxon>Cyanidiaceae</taxon>
        <taxon>Cyanidiococcus</taxon>
    </lineage>
</organism>
<accession>A0A7J7ILU4</accession>
<protein>
    <submittedName>
        <fullName evidence="2">Uncharacterized protein</fullName>
    </submittedName>
</protein>
<dbReference type="Proteomes" id="UP000530660">
    <property type="component" value="Unassembled WGS sequence"/>
</dbReference>
<name>A0A7J7ILU4_9RHOD</name>
<proteinExistence type="predicted"/>
<evidence type="ECO:0000313" key="2">
    <source>
        <dbReference type="EMBL" id="KAF6004096.1"/>
    </source>
</evidence>
<dbReference type="AlphaFoldDB" id="A0A7J7ILU4"/>
<sequence length="535" mass="58020">MESVERQHVPRGKALLIKSGCHGRQRTVQASVWPCQREQLRQKAAAAESPVSSSSRVQWWRQRVPTSAASGARVGYVSPGSTSLNPGTTAGHPAPSWKVLVRDRPVQLRVRCLPRVSASTGTSSGDVAIETEEAERSRWRELFREIILLNEGLLKPSSVGSAPVTVVGRRSPSPALLPPNWASSDDAFRLRLNEINRIMMQRWHRKRGLGGGGGLWGLLGFGPWADIGAASANGNELSQRPKDELEDAASLSVLHANNANRGRELESSGRATPLRWLERIWDFIWEQVGLPTIESPPDFVLDAVKRAAVTNWERELAERNPFGFANNNVSGRMGRDSPALGARSSAFLGGGSVTLVRTSETNGISSFQNGSDALPNSHGVASCRADADASEARDNGVESELARGNVVTSATAPALPARSFVVPEPRRISHAVEDSERWPIAVMSHGTDAYEATLPPMEAADPWASGRHDRTAKAPVRDPNEDSLVAAKEVSVLSYVSKDEEYPIYDLVAIGTPYGPAIVVFENPEDAYDLRHEHG</sequence>
<evidence type="ECO:0000256" key="1">
    <source>
        <dbReference type="SAM" id="MobiDB-lite"/>
    </source>
</evidence>